<organism evidence="11 12">
    <name type="scientific">Coccomyxa viridis</name>
    <dbReference type="NCBI Taxonomy" id="1274662"/>
    <lineage>
        <taxon>Eukaryota</taxon>
        <taxon>Viridiplantae</taxon>
        <taxon>Chlorophyta</taxon>
        <taxon>core chlorophytes</taxon>
        <taxon>Trebouxiophyceae</taxon>
        <taxon>Trebouxiophyceae incertae sedis</taxon>
        <taxon>Coccomyxaceae</taxon>
        <taxon>Coccomyxa</taxon>
    </lineage>
</organism>
<dbReference type="FunFam" id="1.10.3210.10:FF:000016">
    <property type="entry name" value="HD domain-containing protein 2"/>
    <property type="match status" value="1"/>
</dbReference>
<evidence type="ECO:0000256" key="4">
    <source>
        <dbReference type="ARBA" id="ARBA00004074"/>
    </source>
</evidence>
<evidence type="ECO:0000256" key="7">
    <source>
        <dbReference type="ARBA" id="ARBA00012964"/>
    </source>
</evidence>
<sequence>MLTNRVSASQAIDFLHLAQNLKITKRTGWVRCNVKGSESIADHMYRMSLMSLICGAEGVSTDRCIKLSIVHDVAEAIVGDITPTCGISKEKKAQLEADAIEDIQKLLGAGSSVAAEVKELFEEYEAGQTPEALLVKDFDKLEMILQASEYEAAQGMDLKEFFASTAGKFKTDIGKAWAAEIVARREAKGEGISLQA</sequence>
<proteinExistence type="inferred from homology"/>
<comment type="subunit">
    <text evidence="6">Homodimer.</text>
</comment>
<evidence type="ECO:0000256" key="5">
    <source>
        <dbReference type="ARBA" id="ARBA00009999"/>
    </source>
</evidence>
<dbReference type="GO" id="GO:0002953">
    <property type="term" value="F:5'-deoxynucleotidase activity"/>
    <property type="evidence" value="ECO:0007669"/>
    <property type="project" value="UniProtKB-EC"/>
</dbReference>
<dbReference type="GO" id="GO:0005737">
    <property type="term" value="C:cytoplasm"/>
    <property type="evidence" value="ECO:0007669"/>
    <property type="project" value="TreeGrafter"/>
</dbReference>
<dbReference type="EMBL" id="CAUYUE010000001">
    <property type="protein sequence ID" value="CAK0735499.1"/>
    <property type="molecule type" value="Genomic_DNA"/>
</dbReference>
<evidence type="ECO:0000256" key="9">
    <source>
        <dbReference type="ARBA" id="ARBA00022801"/>
    </source>
</evidence>
<dbReference type="Pfam" id="PF13023">
    <property type="entry name" value="HD_3"/>
    <property type="match status" value="1"/>
</dbReference>
<reference evidence="11 12" key="1">
    <citation type="submission" date="2023-10" db="EMBL/GenBank/DDBJ databases">
        <authorList>
            <person name="Maclean D."/>
            <person name="Macfadyen A."/>
        </authorList>
    </citation>
    <scope>NUCLEOTIDE SEQUENCE [LARGE SCALE GENOMIC DNA]</scope>
</reference>
<dbReference type="GO" id="GO:0046872">
    <property type="term" value="F:metal ion binding"/>
    <property type="evidence" value="ECO:0007669"/>
    <property type="project" value="UniProtKB-KW"/>
</dbReference>
<protein>
    <recommendedName>
        <fullName evidence="7">5'-deoxynucleotidase</fullName>
        <ecNumber evidence="7">3.1.3.89</ecNumber>
    </recommendedName>
</protein>
<accession>A0AAV1HUR0</accession>
<dbReference type="EC" id="3.1.3.89" evidence="7"/>
<evidence type="ECO:0000256" key="6">
    <source>
        <dbReference type="ARBA" id="ARBA00011738"/>
    </source>
</evidence>
<comment type="cofactor">
    <cofactor evidence="2">
        <name>Mn(2+)</name>
        <dbReference type="ChEBI" id="CHEBI:29035"/>
    </cofactor>
</comment>
<dbReference type="PANTHER" id="PTHR11845">
    <property type="entry name" value="5'-DEOXYNUCLEOTIDASE HDDC2"/>
    <property type="match status" value="1"/>
</dbReference>
<comment type="similarity">
    <text evidence="5">Belongs to the HDDC2 family.</text>
</comment>
<dbReference type="InterPro" id="IPR003607">
    <property type="entry name" value="HD/PDEase_dom"/>
</dbReference>
<dbReference type="Proteomes" id="UP001314263">
    <property type="component" value="Unassembled WGS sequence"/>
</dbReference>
<dbReference type="InterPro" id="IPR039356">
    <property type="entry name" value="YfbR/HDDC2"/>
</dbReference>
<dbReference type="SMART" id="SM00471">
    <property type="entry name" value="HDc"/>
    <property type="match status" value="1"/>
</dbReference>
<name>A0AAV1HUR0_9CHLO</name>
<evidence type="ECO:0000256" key="2">
    <source>
        <dbReference type="ARBA" id="ARBA00001936"/>
    </source>
</evidence>
<comment type="cofactor">
    <cofactor evidence="3">
        <name>Co(2+)</name>
        <dbReference type="ChEBI" id="CHEBI:48828"/>
    </cofactor>
</comment>
<keyword evidence="8" id="KW-0479">Metal-binding</keyword>
<comment type="catalytic activity">
    <reaction evidence="1">
        <text>a 2'-deoxyribonucleoside 5'-phosphate + H2O = a 2'-deoxyribonucleoside + phosphate</text>
        <dbReference type="Rhea" id="RHEA:36167"/>
        <dbReference type="ChEBI" id="CHEBI:15377"/>
        <dbReference type="ChEBI" id="CHEBI:18274"/>
        <dbReference type="ChEBI" id="CHEBI:43474"/>
        <dbReference type="ChEBI" id="CHEBI:65317"/>
        <dbReference type="EC" id="3.1.3.89"/>
    </reaction>
</comment>
<evidence type="ECO:0000259" key="10">
    <source>
        <dbReference type="SMART" id="SM00471"/>
    </source>
</evidence>
<dbReference type="SUPFAM" id="SSF109604">
    <property type="entry name" value="HD-domain/PDEase-like"/>
    <property type="match status" value="1"/>
</dbReference>
<dbReference type="AlphaFoldDB" id="A0AAV1HUR0"/>
<keyword evidence="12" id="KW-1185">Reference proteome</keyword>
<evidence type="ECO:0000256" key="3">
    <source>
        <dbReference type="ARBA" id="ARBA00001941"/>
    </source>
</evidence>
<comment type="function">
    <text evidence="4">Catalyzes the dephosphorylation of the nucleoside 5'-monophosphates deoxyadenosine monophosphate (dAMP), deoxycytidine monophosphate (dCMP), deoxyguanosine monophosphate (dGMP) and deoxythymidine monophosphate (dTMP).</text>
</comment>
<dbReference type="PANTHER" id="PTHR11845:SF13">
    <property type="entry name" value="5'-DEOXYNUCLEOTIDASE HDDC2"/>
    <property type="match status" value="1"/>
</dbReference>
<gene>
    <name evidence="11" type="ORF">CVIRNUC_000591</name>
</gene>
<dbReference type="InterPro" id="IPR006674">
    <property type="entry name" value="HD_domain"/>
</dbReference>
<evidence type="ECO:0000256" key="8">
    <source>
        <dbReference type="ARBA" id="ARBA00022723"/>
    </source>
</evidence>
<feature type="domain" description="HD/PDEase" evidence="10">
    <location>
        <begin position="36"/>
        <end position="153"/>
    </location>
</feature>
<comment type="caution">
    <text evidence="11">The sequence shown here is derived from an EMBL/GenBank/DDBJ whole genome shotgun (WGS) entry which is preliminary data.</text>
</comment>
<evidence type="ECO:0000313" key="12">
    <source>
        <dbReference type="Proteomes" id="UP001314263"/>
    </source>
</evidence>
<evidence type="ECO:0000313" key="11">
    <source>
        <dbReference type="EMBL" id="CAK0735499.1"/>
    </source>
</evidence>
<keyword evidence="9" id="KW-0378">Hydrolase</keyword>
<evidence type="ECO:0000256" key="1">
    <source>
        <dbReference type="ARBA" id="ARBA00001638"/>
    </source>
</evidence>
<dbReference type="Gene3D" id="1.10.3210.10">
    <property type="entry name" value="Hypothetical protein af1432"/>
    <property type="match status" value="1"/>
</dbReference>